<dbReference type="GO" id="GO:0016829">
    <property type="term" value="F:lyase activity"/>
    <property type="evidence" value="ECO:0007669"/>
    <property type="project" value="UniProtKB-KW"/>
</dbReference>
<dbReference type="Gene3D" id="1.50.10.100">
    <property type="entry name" value="Chondroitin AC/alginate lyase"/>
    <property type="match status" value="1"/>
</dbReference>
<evidence type="ECO:0000256" key="2">
    <source>
        <dbReference type="ARBA" id="ARBA00023239"/>
    </source>
</evidence>
<evidence type="ECO:0000259" key="4">
    <source>
        <dbReference type="Pfam" id="PF05426"/>
    </source>
</evidence>
<dbReference type="Pfam" id="PF05426">
    <property type="entry name" value="Alginate_lyase"/>
    <property type="match status" value="1"/>
</dbReference>
<feature type="domain" description="Alginate lyase" evidence="4">
    <location>
        <begin position="89"/>
        <end position="339"/>
    </location>
</feature>
<organism evidence="5 6">
    <name type="scientific">Gilvimarinus japonicus</name>
    <dbReference type="NCBI Taxonomy" id="1796469"/>
    <lineage>
        <taxon>Bacteria</taxon>
        <taxon>Pseudomonadati</taxon>
        <taxon>Pseudomonadota</taxon>
        <taxon>Gammaproteobacteria</taxon>
        <taxon>Cellvibrionales</taxon>
        <taxon>Cellvibrionaceae</taxon>
        <taxon>Gilvimarinus</taxon>
    </lineage>
</organism>
<dbReference type="InterPro" id="IPR008929">
    <property type="entry name" value="Chondroitin_lyas"/>
</dbReference>
<dbReference type="RefSeq" id="WP_382414033.1">
    <property type="nucleotide sequence ID" value="NZ_AP031500.1"/>
</dbReference>
<feature type="region of interest" description="Disordered" evidence="3">
    <location>
        <begin position="423"/>
        <end position="450"/>
    </location>
</feature>
<keyword evidence="6" id="KW-1185">Reference proteome</keyword>
<dbReference type="SUPFAM" id="SSF48230">
    <property type="entry name" value="Chondroitin AC/alginate lyase"/>
    <property type="match status" value="1"/>
</dbReference>
<accession>A0ABV7HQP6</accession>
<evidence type="ECO:0000256" key="3">
    <source>
        <dbReference type="SAM" id="MobiDB-lite"/>
    </source>
</evidence>
<name>A0ABV7HQP6_9GAMM</name>
<sequence length="450" mass="50687">MITQAVTKRLNRRLSLLLGLTVLLPGCHSVPSAKTDTPISPNTLYEWQQQAQALITPSDTKRNAVRELVIARANSVLDSEQSFSITFNQATPPNDNPQDYTSTGPYWWPNPDTANGLPWIRRDGIVNREVRGRDTDSAELREFVKAVSVLAQAYSYTKDDVYAQRAQELFDVFLFDKDTGMNPNFRYAQAIPGITDGRGIGIIESRLFINVLNAHQQLTASDDYNSHVSEPLSRWVTHYLHWLLTSPNGLDESRTHNNHASFYDYQVAYFARFTDNEIVLNQVMQALYPQRIQTQIQPGGAQPHELARTRPYHYSVFNLEAFWGLAAIATDLNQPELAFGPTDDTQVPLIVQALDYLNQQQYTLLTQSHYASNSVSRESLIRVNLIAGQLYDQRFSAYAQTLMAQHAEYDCLLAFPVAVSNATNTRSPTHSSTEKNIDAHTQGDDGLCQL</sequence>
<reference evidence="6" key="1">
    <citation type="journal article" date="2019" name="Int. J. Syst. Evol. Microbiol.">
        <title>The Global Catalogue of Microorganisms (GCM) 10K type strain sequencing project: providing services to taxonomists for standard genome sequencing and annotation.</title>
        <authorList>
            <consortium name="The Broad Institute Genomics Platform"/>
            <consortium name="The Broad Institute Genome Sequencing Center for Infectious Disease"/>
            <person name="Wu L."/>
            <person name="Ma J."/>
        </authorList>
    </citation>
    <scope>NUCLEOTIDE SEQUENCE [LARGE SCALE GENOMIC DNA]</scope>
    <source>
        <strain evidence="6">KCTC 52141</strain>
    </source>
</reference>
<gene>
    <name evidence="5" type="ORF">ACFOEB_02050</name>
</gene>
<evidence type="ECO:0000256" key="1">
    <source>
        <dbReference type="ARBA" id="ARBA00022729"/>
    </source>
</evidence>
<keyword evidence="2 5" id="KW-0456">Lyase</keyword>
<protein>
    <submittedName>
        <fullName evidence="5">Alginate lyase family protein</fullName>
    </submittedName>
</protein>
<keyword evidence="1" id="KW-0732">Signal</keyword>
<proteinExistence type="predicted"/>
<dbReference type="Proteomes" id="UP001595548">
    <property type="component" value="Unassembled WGS sequence"/>
</dbReference>
<evidence type="ECO:0000313" key="5">
    <source>
        <dbReference type="EMBL" id="MFC3153967.1"/>
    </source>
</evidence>
<evidence type="ECO:0000313" key="6">
    <source>
        <dbReference type="Proteomes" id="UP001595548"/>
    </source>
</evidence>
<feature type="compositionally biased region" description="Basic and acidic residues" evidence="3">
    <location>
        <begin position="432"/>
        <end position="443"/>
    </location>
</feature>
<dbReference type="EMBL" id="JBHRTL010000003">
    <property type="protein sequence ID" value="MFC3153967.1"/>
    <property type="molecule type" value="Genomic_DNA"/>
</dbReference>
<comment type="caution">
    <text evidence="5">The sequence shown here is derived from an EMBL/GenBank/DDBJ whole genome shotgun (WGS) entry which is preliminary data.</text>
</comment>
<dbReference type="InterPro" id="IPR008397">
    <property type="entry name" value="Alginate_lyase_dom"/>
</dbReference>